<evidence type="ECO:0000256" key="12">
    <source>
        <dbReference type="ARBA" id="ARBA00022737"/>
    </source>
</evidence>
<keyword evidence="14" id="KW-0418">Kinase</keyword>
<evidence type="ECO:0000256" key="24">
    <source>
        <dbReference type="SAM" id="MobiDB-lite"/>
    </source>
</evidence>
<evidence type="ECO:0000256" key="11">
    <source>
        <dbReference type="ARBA" id="ARBA00022729"/>
    </source>
</evidence>
<keyword evidence="15" id="KW-0221">Differentiation</keyword>
<keyword evidence="5" id="KW-1003">Cell membrane</keyword>
<dbReference type="Pfam" id="PF13855">
    <property type="entry name" value="LRR_8"/>
    <property type="match status" value="3"/>
</dbReference>
<evidence type="ECO:0000256" key="8">
    <source>
        <dbReference type="ARBA" id="ARBA00022614"/>
    </source>
</evidence>
<evidence type="ECO:0000256" key="1">
    <source>
        <dbReference type="ARBA" id="ARBA00004251"/>
    </source>
</evidence>
<keyword evidence="11 26" id="KW-0732">Signal</keyword>
<evidence type="ECO:0000259" key="27">
    <source>
        <dbReference type="PROSITE" id="PS50011"/>
    </source>
</evidence>
<evidence type="ECO:0000256" key="20">
    <source>
        <dbReference type="ARBA" id="ARBA00023180"/>
    </source>
</evidence>
<dbReference type="PANTHER" id="PTHR48053">
    <property type="entry name" value="LEUCINE RICH REPEAT FAMILY PROTEIN, EXPRESSED"/>
    <property type="match status" value="1"/>
</dbReference>
<feature type="transmembrane region" description="Helical" evidence="25">
    <location>
        <begin position="643"/>
        <end position="663"/>
    </location>
</feature>
<keyword evidence="18 25" id="KW-0472">Membrane</keyword>
<evidence type="ECO:0000256" key="6">
    <source>
        <dbReference type="ARBA" id="ARBA00022527"/>
    </source>
</evidence>
<feature type="compositionally biased region" description="Low complexity" evidence="24">
    <location>
        <begin position="994"/>
        <end position="1004"/>
    </location>
</feature>
<dbReference type="InterPro" id="IPR001611">
    <property type="entry name" value="Leu-rich_rpt"/>
</dbReference>
<comment type="subcellular location">
    <subcellularLocation>
        <location evidence="1">Cell membrane</location>
        <topology evidence="1">Single-pass type I membrane protein</topology>
    </subcellularLocation>
</comment>
<dbReference type="InterPro" id="IPR003591">
    <property type="entry name" value="Leu-rich_rpt_typical-subtyp"/>
</dbReference>
<comment type="catalytic activity">
    <reaction evidence="22">
        <text>L-seryl-[protein] + ATP = O-phospho-L-seryl-[protein] + ADP + H(+)</text>
        <dbReference type="Rhea" id="RHEA:17989"/>
        <dbReference type="Rhea" id="RHEA-COMP:9863"/>
        <dbReference type="Rhea" id="RHEA-COMP:11604"/>
        <dbReference type="ChEBI" id="CHEBI:15378"/>
        <dbReference type="ChEBI" id="CHEBI:29999"/>
        <dbReference type="ChEBI" id="CHEBI:30616"/>
        <dbReference type="ChEBI" id="CHEBI:83421"/>
        <dbReference type="ChEBI" id="CHEBI:456216"/>
        <dbReference type="EC" id="2.7.11.1"/>
    </reaction>
</comment>
<dbReference type="GO" id="GO:0005886">
    <property type="term" value="C:plasma membrane"/>
    <property type="evidence" value="ECO:0007669"/>
    <property type="project" value="UniProtKB-SubCell"/>
</dbReference>
<feature type="chain" id="PRO_5043753539" description="non-specific serine/threonine protein kinase" evidence="26">
    <location>
        <begin position="26"/>
        <end position="1021"/>
    </location>
</feature>
<comment type="similarity">
    <text evidence="2">Belongs to the protein kinase superfamily. Ser/Thr protein kinase family.</text>
</comment>
<evidence type="ECO:0000256" key="25">
    <source>
        <dbReference type="SAM" id="Phobius"/>
    </source>
</evidence>
<evidence type="ECO:0000256" key="7">
    <source>
        <dbReference type="ARBA" id="ARBA00022553"/>
    </source>
</evidence>
<evidence type="ECO:0000256" key="10">
    <source>
        <dbReference type="ARBA" id="ARBA00022692"/>
    </source>
</evidence>
<dbReference type="PROSITE" id="PS00107">
    <property type="entry name" value="PROTEIN_KINASE_ATP"/>
    <property type="match status" value="1"/>
</dbReference>
<evidence type="ECO:0000256" key="4">
    <source>
        <dbReference type="ARBA" id="ARBA00022473"/>
    </source>
</evidence>
<evidence type="ECO:0000256" key="13">
    <source>
        <dbReference type="ARBA" id="ARBA00022741"/>
    </source>
</evidence>
<dbReference type="FunFam" id="3.80.10.10:FF:000297">
    <property type="entry name" value="Leucine-rich repeat receptor-like protein kinase PXL1"/>
    <property type="match status" value="1"/>
</dbReference>
<dbReference type="Gene3D" id="3.30.200.20">
    <property type="entry name" value="Phosphorylase Kinase, domain 1"/>
    <property type="match status" value="1"/>
</dbReference>
<dbReference type="GO" id="GO:0030154">
    <property type="term" value="P:cell differentiation"/>
    <property type="evidence" value="ECO:0007669"/>
    <property type="project" value="UniProtKB-KW"/>
</dbReference>
<dbReference type="Gene3D" id="3.80.10.10">
    <property type="entry name" value="Ribonuclease Inhibitor"/>
    <property type="match status" value="4"/>
</dbReference>
<keyword evidence="7" id="KW-0597">Phosphoprotein</keyword>
<evidence type="ECO:0000256" key="14">
    <source>
        <dbReference type="ARBA" id="ARBA00022777"/>
    </source>
</evidence>
<dbReference type="InterPro" id="IPR051716">
    <property type="entry name" value="Plant_RL_S/T_kinase"/>
</dbReference>
<dbReference type="Proteomes" id="UP000826271">
    <property type="component" value="Unassembled WGS sequence"/>
</dbReference>
<dbReference type="SUPFAM" id="SSF52058">
    <property type="entry name" value="L domain-like"/>
    <property type="match status" value="1"/>
</dbReference>
<dbReference type="SMART" id="SM00369">
    <property type="entry name" value="LRR_TYP"/>
    <property type="match status" value="6"/>
</dbReference>
<dbReference type="PROSITE" id="PS00108">
    <property type="entry name" value="PROTEIN_KINASE_ST"/>
    <property type="match status" value="1"/>
</dbReference>
<protein>
    <recommendedName>
        <fullName evidence="3">non-specific serine/threonine protein kinase</fullName>
        <ecNumber evidence="3">2.7.11.1</ecNumber>
    </recommendedName>
</protein>
<feature type="domain" description="Protein kinase" evidence="27">
    <location>
        <begin position="708"/>
        <end position="991"/>
    </location>
</feature>
<dbReference type="EC" id="2.7.11.1" evidence="3"/>
<proteinExistence type="inferred from homology"/>
<dbReference type="InterPro" id="IPR000719">
    <property type="entry name" value="Prot_kinase_dom"/>
</dbReference>
<dbReference type="SMART" id="SM00220">
    <property type="entry name" value="S_TKc"/>
    <property type="match status" value="1"/>
</dbReference>
<keyword evidence="13 23" id="KW-0547">Nucleotide-binding</keyword>
<keyword evidence="19" id="KW-0675">Receptor</keyword>
<dbReference type="PROSITE" id="PS50011">
    <property type="entry name" value="PROTEIN_KINASE_DOM"/>
    <property type="match status" value="1"/>
</dbReference>
<dbReference type="InterPro" id="IPR013210">
    <property type="entry name" value="LRR_N_plant-typ"/>
</dbReference>
<evidence type="ECO:0000256" key="22">
    <source>
        <dbReference type="ARBA" id="ARBA00048679"/>
    </source>
</evidence>
<dbReference type="Pfam" id="PF00560">
    <property type="entry name" value="LRR_1"/>
    <property type="match status" value="9"/>
</dbReference>
<sequence>MKLTKNILILQFLFCYCSVFCLVDSIGLNDEVSILLSIKQGLIDPTGRLKDWKLPEDHTNTSFYCSWTGVECSSNGVVEKLDLSHMNLTGKVPDEIQGLNKLKYLNLCCNAFSSPLPKSLSNLTSLQSIDLSQNFFIDAFPVGLGMAAGLSALNASGNNFSGYLPEDLGNATFLESLDLRGNFFEGSIPRIYKNLKRLKFLGLSGNNLTGKIPVEIGELSSLETIVLGYNEFEGEIPAEFGNLTNLKYLDLAIGNLDGSIPAEFGKLKLLDTIFLYKNNLAGKIPPEIGNMTSLRFLDLSDNMLSGEIPAQIAELKNLQLLNLMSNQLSGTVPAGISRLAELETLELWNNTLSGPLPGDLGENSPLQWLDISSNLFSGPIPSTLCSKGNLTKLILFNNAFSGPIPASLSNCTSLVRVRIQNNRLSDTIPVGFGKLDKLQRLELANNTLIGQIPNDLSTSTSLSFIDLSRNYLQSSLPSSILSIPNLQNFLASGNNLVGEIPDQFQDCPDLSVLDLSSNHFTGNIPTSIASCGKLVTLNLRNNELNGLIPKAIAMMPTLAVLDLSNNSLTGAIPENFGNSPALETLNVSYNKLDGPVPLNGMLRTINPNDLVGNAGLCGGVLPPCSHNAAYTSNTRGLHAKHIIGGWIIGISTLVAFVIAGFGARSLYIKWRDGNCFEERFETGNGSWPWRLMAFQRVGFTSNDILSSIKESNVIGMGATGTVYKAVIQRLNTTVAVKKLWRSTTDLEMGGSGDLVGEVNVLGRLRHRNIVRLLGFLHNDSDAMIIYEFMENGSLGGILHGKQTGNLLVDWVSRYNIAVGVAQGLAYLHHDCHPPVIHRDVKSNNILLDVNLDARIADFGLARMMLKQNETVSMVAGSYGYIAPEYGYTLKVDEKSDIYSYGVVLMELLTGKWPLDPEFGESLDIVGWIRLKMRENEPLEGALDSNVGNTKHVQEEMLLVLRIAILCTAKLPKDRPSMRDVLTMLGEAKPRRKSSSNNGGNANHSTNKDKPVFSTSPVNGLL</sequence>
<dbReference type="InterPro" id="IPR032675">
    <property type="entry name" value="LRR_dom_sf"/>
</dbReference>
<feature type="signal peptide" evidence="26">
    <location>
        <begin position="1"/>
        <end position="25"/>
    </location>
</feature>
<gene>
    <name evidence="28" type="ORF">BUALT_Bualt02G0199000</name>
</gene>
<organism evidence="28 29">
    <name type="scientific">Buddleja alternifolia</name>
    <dbReference type="NCBI Taxonomy" id="168488"/>
    <lineage>
        <taxon>Eukaryota</taxon>
        <taxon>Viridiplantae</taxon>
        <taxon>Streptophyta</taxon>
        <taxon>Embryophyta</taxon>
        <taxon>Tracheophyta</taxon>
        <taxon>Spermatophyta</taxon>
        <taxon>Magnoliopsida</taxon>
        <taxon>eudicotyledons</taxon>
        <taxon>Gunneridae</taxon>
        <taxon>Pentapetalae</taxon>
        <taxon>asterids</taxon>
        <taxon>lamiids</taxon>
        <taxon>Lamiales</taxon>
        <taxon>Scrophulariaceae</taxon>
        <taxon>Buddlejeae</taxon>
        <taxon>Buddleja</taxon>
    </lineage>
</organism>
<dbReference type="PANTHER" id="PTHR48053:SF131">
    <property type="entry name" value="LEUCINE-RICH REPEAT RECEPTOR-LIKE SERINE_THREONINE-PROTEIN KINASE BAM2"/>
    <property type="match status" value="1"/>
</dbReference>
<evidence type="ECO:0000256" key="26">
    <source>
        <dbReference type="SAM" id="SignalP"/>
    </source>
</evidence>
<keyword evidence="9" id="KW-0808">Transferase</keyword>
<dbReference type="FunFam" id="3.80.10.10:FF:000412">
    <property type="entry name" value="Leucine-rich repeat receptor-like protein kinase PXL1"/>
    <property type="match status" value="1"/>
</dbReference>
<evidence type="ECO:0000256" key="5">
    <source>
        <dbReference type="ARBA" id="ARBA00022475"/>
    </source>
</evidence>
<keyword evidence="20" id="KW-0325">Glycoprotein</keyword>
<dbReference type="GO" id="GO:0004674">
    <property type="term" value="F:protein serine/threonine kinase activity"/>
    <property type="evidence" value="ECO:0007669"/>
    <property type="project" value="UniProtKB-KW"/>
</dbReference>
<name>A0AAV6Y353_9LAMI</name>
<dbReference type="FunFam" id="3.30.200.20:FF:000444">
    <property type="entry name" value="MDIS1-interacting receptor like kinase 1"/>
    <property type="match status" value="1"/>
</dbReference>
<dbReference type="InterPro" id="IPR008271">
    <property type="entry name" value="Ser/Thr_kinase_AS"/>
</dbReference>
<dbReference type="InterPro" id="IPR011009">
    <property type="entry name" value="Kinase-like_dom_sf"/>
</dbReference>
<reference evidence="28" key="1">
    <citation type="submission" date="2019-10" db="EMBL/GenBank/DDBJ databases">
        <authorList>
            <person name="Zhang R."/>
            <person name="Pan Y."/>
            <person name="Wang J."/>
            <person name="Ma R."/>
            <person name="Yu S."/>
        </authorList>
    </citation>
    <scope>NUCLEOTIDE SEQUENCE</scope>
    <source>
        <strain evidence="28">LA-IB0</strain>
        <tissue evidence="28">Leaf</tissue>
    </source>
</reference>
<evidence type="ECO:0000256" key="15">
    <source>
        <dbReference type="ARBA" id="ARBA00022782"/>
    </source>
</evidence>
<feature type="binding site" evidence="23">
    <location>
        <position position="738"/>
    </location>
    <ligand>
        <name>ATP</name>
        <dbReference type="ChEBI" id="CHEBI:30616"/>
    </ligand>
</feature>
<comment type="catalytic activity">
    <reaction evidence="21">
        <text>L-threonyl-[protein] + ATP = O-phospho-L-threonyl-[protein] + ADP + H(+)</text>
        <dbReference type="Rhea" id="RHEA:46608"/>
        <dbReference type="Rhea" id="RHEA-COMP:11060"/>
        <dbReference type="Rhea" id="RHEA-COMP:11605"/>
        <dbReference type="ChEBI" id="CHEBI:15378"/>
        <dbReference type="ChEBI" id="CHEBI:30013"/>
        <dbReference type="ChEBI" id="CHEBI:30616"/>
        <dbReference type="ChEBI" id="CHEBI:61977"/>
        <dbReference type="ChEBI" id="CHEBI:456216"/>
        <dbReference type="EC" id="2.7.11.1"/>
    </reaction>
</comment>
<evidence type="ECO:0000256" key="17">
    <source>
        <dbReference type="ARBA" id="ARBA00022989"/>
    </source>
</evidence>
<evidence type="ECO:0000256" key="3">
    <source>
        <dbReference type="ARBA" id="ARBA00012513"/>
    </source>
</evidence>
<dbReference type="Gene3D" id="1.10.510.10">
    <property type="entry name" value="Transferase(Phosphotransferase) domain 1"/>
    <property type="match status" value="1"/>
</dbReference>
<dbReference type="Pfam" id="PF00069">
    <property type="entry name" value="Pkinase"/>
    <property type="match status" value="1"/>
</dbReference>
<keyword evidence="8" id="KW-0433">Leucine-rich repeat</keyword>
<keyword evidence="6" id="KW-0723">Serine/threonine-protein kinase</keyword>
<keyword evidence="4" id="KW-0217">Developmental protein</keyword>
<dbReference type="SUPFAM" id="SSF52047">
    <property type="entry name" value="RNI-like"/>
    <property type="match status" value="1"/>
</dbReference>
<evidence type="ECO:0000256" key="23">
    <source>
        <dbReference type="PROSITE-ProRule" id="PRU10141"/>
    </source>
</evidence>
<evidence type="ECO:0000256" key="9">
    <source>
        <dbReference type="ARBA" id="ARBA00022679"/>
    </source>
</evidence>
<accession>A0AAV6Y353</accession>
<evidence type="ECO:0000256" key="2">
    <source>
        <dbReference type="ARBA" id="ARBA00008684"/>
    </source>
</evidence>
<keyword evidence="10 25" id="KW-0812">Transmembrane</keyword>
<dbReference type="InterPro" id="IPR017441">
    <property type="entry name" value="Protein_kinase_ATP_BS"/>
</dbReference>
<keyword evidence="29" id="KW-1185">Reference proteome</keyword>
<dbReference type="EMBL" id="WHWC01000002">
    <property type="protein sequence ID" value="KAG8389148.1"/>
    <property type="molecule type" value="Genomic_DNA"/>
</dbReference>
<evidence type="ECO:0000256" key="21">
    <source>
        <dbReference type="ARBA" id="ARBA00047899"/>
    </source>
</evidence>
<dbReference type="GO" id="GO:0010087">
    <property type="term" value="P:phloem or xylem histogenesis"/>
    <property type="evidence" value="ECO:0007669"/>
    <property type="project" value="UniProtKB-ARBA"/>
</dbReference>
<evidence type="ECO:0000313" key="29">
    <source>
        <dbReference type="Proteomes" id="UP000826271"/>
    </source>
</evidence>
<dbReference type="GO" id="GO:0051707">
    <property type="term" value="P:response to other organism"/>
    <property type="evidence" value="ECO:0007669"/>
    <property type="project" value="UniProtKB-ARBA"/>
</dbReference>
<keyword evidence="16 23" id="KW-0067">ATP-binding</keyword>
<evidence type="ECO:0000256" key="16">
    <source>
        <dbReference type="ARBA" id="ARBA00022840"/>
    </source>
</evidence>
<dbReference type="SUPFAM" id="SSF56112">
    <property type="entry name" value="Protein kinase-like (PK-like)"/>
    <property type="match status" value="1"/>
</dbReference>
<evidence type="ECO:0000256" key="19">
    <source>
        <dbReference type="ARBA" id="ARBA00023170"/>
    </source>
</evidence>
<evidence type="ECO:0000256" key="18">
    <source>
        <dbReference type="ARBA" id="ARBA00023136"/>
    </source>
</evidence>
<feature type="compositionally biased region" description="Polar residues" evidence="24">
    <location>
        <begin position="1012"/>
        <end position="1021"/>
    </location>
</feature>
<feature type="region of interest" description="Disordered" evidence="24">
    <location>
        <begin position="985"/>
        <end position="1021"/>
    </location>
</feature>
<dbReference type="FunFam" id="3.80.10.10:FF:000383">
    <property type="entry name" value="Leucine-rich repeat receptor protein kinase EMS1"/>
    <property type="match status" value="1"/>
</dbReference>
<dbReference type="GO" id="GO:0005524">
    <property type="term" value="F:ATP binding"/>
    <property type="evidence" value="ECO:0007669"/>
    <property type="project" value="UniProtKB-UniRule"/>
</dbReference>
<dbReference type="FunFam" id="3.80.10.10:FF:000410">
    <property type="entry name" value="Leucine-rich repeat receptor-like protein kinase PXL1"/>
    <property type="match status" value="1"/>
</dbReference>
<dbReference type="GO" id="GO:0006952">
    <property type="term" value="P:defense response"/>
    <property type="evidence" value="ECO:0007669"/>
    <property type="project" value="UniProtKB-ARBA"/>
</dbReference>
<dbReference type="Pfam" id="PF08263">
    <property type="entry name" value="LRRNT_2"/>
    <property type="match status" value="1"/>
</dbReference>
<dbReference type="AlphaFoldDB" id="A0AAV6Y353"/>
<comment type="caution">
    <text evidence="28">The sequence shown here is derived from an EMBL/GenBank/DDBJ whole genome shotgun (WGS) entry which is preliminary data.</text>
</comment>
<dbReference type="FunFam" id="1.10.510.10:FF:000400">
    <property type="entry name" value="MDIS1-interacting receptor like kinase 1"/>
    <property type="match status" value="1"/>
</dbReference>
<keyword evidence="12" id="KW-0677">Repeat</keyword>
<evidence type="ECO:0000313" key="28">
    <source>
        <dbReference type="EMBL" id="KAG8389148.1"/>
    </source>
</evidence>
<keyword evidence="17 25" id="KW-1133">Transmembrane helix</keyword>